<keyword evidence="5" id="KW-1003">Cell membrane</keyword>
<keyword evidence="2 5" id="KW-0812">Transmembrane</keyword>
<comment type="subunit">
    <text evidence="5">NDH-1 is composed of 14 different subunits. Subunits NuoA, H, J, K, L, M, N constitute the membrane sector of the complex.</text>
</comment>
<feature type="transmembrane region" description="Helical" evidence="5">
    <location>
        <begin position="293"/>
        <end position="312"/>
    </location>
</feature>
<evidence type="ECO:0000256" key="3">
    <source>
        <dbReference type="ARBA" id="ARBA00022989"/>
    </source>
</evidence>
<keyword evidence="5" id="KW-1278">Translocase</keyword>
<evidence type="ECO:0000256" key="6">
    <source>
        <dbReference type="RuleBase" id="RU000320"/>
    </source>
</evidence>
<dbReference type="EC" id="7.1.1.-" evidence="5"/>
<keyword evidence="5" id="KW-0520">NAD</keyword>
<comment type="subcellular location">
    <subcellularLocation>
        <location evidence="5">Cell membrane</location>
        <topology evidence="5">Multi-pass membrane protein</topology>
    </subcellularLocation>
    <subcellularLocation>
        <location evidence="1">Endomembrane system</location>
        <topology evidence="1">Multi-pass membrane protein</topology>
    </subcellularLocation>
    <subcellularLocation>
        <location evidence="6">Membrane</location>
        <topology evidence="6">Multi-pass membrane protein</topology>
    </subcellularLocation>
</comment>
<feature type="transmembrane region" description="Helical" evidence="5">
    <location>
        <begin position="120"/>
        <end position="137"/>
    </location>
</feature>
<name>A0A150RMH2_SORCE</name>
<reference evidence="8 9" key="1">
    <citation type="submission" date="2014-02" db="EMBL/GenBank/DDBJ databases">
        <title>The small core and large imbalanced accessory genome model reveals a collaborative survival strategy of Sorangium cellulosum strains in nature.</title>
        <authorList>
            <person name="Han K."/>
            <person name="Peng R."/>
            <person name="Blom J."/>
            <person name="Li Y.-Z."/>
        </authorList>
    </citation>
    <scope>NUCLEOTIDE SEQUENCE [LARGE SCALE GENOMIC DNA]</scope>
    <source>
        <strain evidence="8 9">So0011-07</strain>
    </source>
</reference>
<dbReference type="InterPro" id="IPR001750">
    <property type="entry name" value="ND/Mrp_TM"/>
</dbReference>
<evidence type="ECO:0000256" key="2">
    <source>
        <dbReference type="ARBA" id="ARBA00022692"/>
    </source>
</evidence>
<dbReference type="GO" id="GO:0048038">
    <property type="term" value="F:quinone binding"/>
    <property type="evidence" value="ECO:0007669"/>
    <property type="project" value="UniProtKB-KW"/>
</dbReference>
<dbReference type="Proteomes" id="UP000075635">
    <property type="component" value="Unassembled WGS sequence"/>
</dbReference>
<accession>A0A150RMH2</accession>
<keyword evidence="5" id="KW-0874">Quinone</keyword>
<dbReference type="Pfam" id="PF00361">
    <property type="entry name" value="Proton_antipo_M"/>
    <property type="match status" value="1"/>
</dbReference>
<feature type="transmembrane region" description="Helical" evidence="5">
    <location>
        <begin position="477"/>
        <end position="505"/>
    </location>
</feature>
<gene>
    <name evidence="5" type="primary">nuoN</name>
    <name evidence="8" type="ORF">BE17_10485</name>
</gene>
<dbReference type="PRINTS" id="PR01434">
    <property type="entry name" value="NADHDHGNASE5"/>
</dbReference>
<feature type="transmembrane region" description="Helical" evidence="5">
    <location>
        <begin position="87"/>
        <end position="108"/>
    </location>
</feature>
<dbReference type="GO" id="GO:0005886">
    <property type="term" value="C:plasma membrane"/>
    <property type="evidence" value="ECO:0007669"/>
    <property type="project" value="UniProtKB-SubCell"/>
</dbReference>
<feature type="transmembrane region" description="Helical" evidence="5">
    <location>
        <begin position="6"/>
        <end position="25"/>
    </location>
</feature>
<keyword evidence="3 5" id="KW-1133">Transmembrane helix</keyword>
<comment type="caution">
    <text evidence="8">The sequence shown here is derived from an EMBL/GenBank/DDBJ whole genome shotgun (WGS) entry which is preliminary data.</text>
</comment>
<dbReference type="InterPro" id="IPR010096">
    <property type="entry name" value="NADH-Q_OxRdtase_suN/2"/>
</dbReference>
<evidence type="ECO:0000259" key="7">
    <source>
        <dbReference type="Pfam" id="PF00361"/>
    </source>
</evidence>
<feature type="transmembrane region" description="Helical" evidence="5">
    <location>
        <begin position="394"/>
        <end position="416"/>
    </location>
</feature>
<dbReference type="GO" id="GO:0050136">
    <property type="term" value="F:NADH dehydrogenase (quinone) (non-electrogenic) activity"/>
    <property type="evidence" value="ECO:0007669"/>
    <property type="project" value="UniProtKB-UniRule"/>
</dbReference>
<evidence type="ECO:0000256" key="4">
    <source>
        <dbReference type="ARBA" id="ARBA00023136"/>
    </source>
</evidence>
<dbReference type="GO" id="GO:0008137">
    <property type="term" value="F:NADH dehydrogenase (ubiquinone) activity"/>
    <property type="evidence" value="ECO:0007669"/>
    <property type="project" value="InterPro"/>
</dbReference>
<dbReference type="HAMAP" id="MF_00445">
    <property type="entry name" value="NDH1_NuoN_1"/>
    <property type="match status" value="1"/>
</dbReference>
<dbReference type="PANTHER" id="PTHR22773">
    <property type="entry name" value="NADH DEHYDROGENASE"/>
    <property type="match status" value="1"/>
</dbReference>
<feature type="transmembrane region" description="Helical" evidence="5">
    <location>
        <begin position="46"/>
        <end position="67"/>
    </location>
</feature>
<feature type="domain" description="NADH:quinone oxidoreductase/Mrp antiporter transmembrane" evidence="7">
    <location>
        <begin position="137"/>
        <end position="444"/>
    </location>
</feature>
<dbReference type="AlphaFoldDB" id="A0A150RMH2"/>
<evidence type="ECO:0000313" key="9">
    <source>
        <dbReference type="Proteomes" id="UP000075635"/>
    </source>
</evidence>
<dbReference type="GO" id="GO:0042773">
    <property type="term" value="P:ATP synthesis coupled electron transport"/>
    <property type="evidence" value="ECO:0007669"/>
    <property type="project" value="InterPro"/>
</dbReference>
<dbReference type="GO" id="GO:0012505">
    <property type="term" value="C:endomembrane system"/>
    <property type="evidence" value="ECO:0007669"/>
    <property type="project" value="UniProtKB-SubCell"/>
</dbReference>
<keyword evidence="5" id="KW-0830">Ubiquinone</keyword>
<keyword evidence="4 5" id="KW-0472">Membrane</keyword>
<protein>
    <recommendedName>
        <fullName evidence="5">NADH-quinone oxidoreductase subunit N</fullName>
        <ecNumber evidence="5">7.1.1.-</ecNumber>
    </recommendedName>
    <alternativeName>
        <fullName evidence="5">NADH dehydrogenase I subunit N</fullName>
    </alternativeName>
    <alternativeName>
        <fullName evidence="5">NDH-1 subunit N</fullName>
    </alternativeName>
</protein>
<dbReference type="EMBL" id="JEMB01002391">
    <property type="protein sequence ID" value="KYF81484.1"/>
    <property type="molecule type" value="Genomic_DNA"/>
</dbReference>
<evidence type="ECO:0000256" key="1">
    <source>
        <dbReference type="ARBA" id="ARBA00004127"/>
    </source>
</evidence>
<evidence type="ECO:0000256" key="5">
    <source>
        <dbReference type="HAMAP-Rule" id="MF_00445"/>
    </source>
</evidence>
<comment type="catalytic activity">
    <reaction evidence="5">
        <text>a quinone + NADH + 5 H(+)(in) = a quinol + NAD(+) + 4 H(+)(out)</text>
        <dbReference type="Rhea" id="RHEA:57888"/>
        <dbReference type="ChEBI" id="CHEBI:15378"/>
        <dbReference type="ChEBI" id="CHEBI:24646"/>
        <dbReference type="ChEBI" id="CHEBI:57540"/>
        <dbReference type="ChEBI" id="CHEBI:57945"/>
        <dbReference type="ChEBI" id="CHEBI:132124"/>
    </reaction>
</comment>
<proteinExistence type="inferred from homology"/>
<keyword evidence="5" id="KW-0813">Transport</keyword>
<feature type="transmembrane region" description="Helical" evidence="5">
    <location>
        <begin position="321"/>
        <end position="341"/>
    </location>
</feature>
<dbReference type="NCBIfam" id="TIGR01770">
    <property type="entry name" value="NDH_I_N"/>
    <property type="match status" value="1"/>
</dbReference>
<feature type="transmembrane region" description="Helical" evidence="5">
    <location>
        <begin position="172"/>
        <end position="193"/>
    </location>
</feature>
<comment type="similarity">
    <text evidence="5">Belongs to the complex I subunit 2 family.</text>
</comment>
<feature type="transmembrane region" description="Helical" evidence="5">
    <location>
        <begin position="353"/>
        <end position="373"/>
    </location>
</feature>
<feature type="transmembrane region" description="Helical" evidence="5">
    <location>
        <begin position="428"/>
        <end position="449"/>
    </location>
</feature>
<organism evidence="8 9">
    <name type="scientific">Sorangium cellulosum</name>
    <name type="common">Polyangium cellulosum</name>
    <dbReference type="NCBI Taxonomy" id="56"/>
    <lineage>
        <taxon>Bacteria</taxon>
        <taxon>Pseudomonadati</taxon>
        <taxon>Myxococcota</taxon>
        <taxon>Polyangia</taxon>
        <taxon>Polyangiales</taxon>
        <taxon>Polyangiaceae</taxon>
        <taxon>Sorangium</taxon>
    </lineage>
</organism>
<feature type="transmembrane region" description="Helical" evidence="5">
    <location>
        <begin position="220"/>
        <end position="239"/>
    </location>
</feature>
<comment type="function">
    <text evidence="5">NDH-1 shuttles electrons from NADH, via FMN and iron-sulfur (Fe-S) centers, to quinones in the respiratory chain. The immediate electron acceptor for the enzyme in this species is believed to be ubiquinone. Couples the redox reaction to proton translocation (for every two electrons transferred, four hydrogen ions are translocated across the cytoplasmic membrane), and thus conserves the redox energy in a proton gradient.</text>
</comment>
<evidence type="ECO:0000313" key="8">
    <source>
        <dbReference type="EMBL" id="KYF81484.1"/>
    </source>
</evidence>
<sequence length="509" mass="52779">MSYGIFLAVSPLLVVSLGGALLMIAEAFSHRREESHERQSGPSSDIALGTAITLLAGAVFSGAVGFVGPETLEGVEALAPYLIIDRFTLFFSFVLCLGGALASLLAGGYLPEHRLDRGEFYPLLTFSTVGAIILAGAGDLLTLFLGLETMSLGAYALTGFRRTSPRSSEAAIKYFLLGSFAAALLLYGGALIYGATGHTDLAGIRDTIASATGDRAPNPALLLLGAALMLVGLAFKVSAVPFHMWTPDAYEGAPTPATTFMAVAVKSAAFATLLRVLLGAFGGPALSSWAAGWPPAVTAMALLTMTVANLIAGRQESVKRMLAYSSIAHAGYLLVGVAAAARASEDAQASVMFYLLAYTVSTVGAFGTLILCGSRGAEAVSYEDLAGIGKRHPVAALAFSLFLLSLAGVPPTAGFFGKLYIVKAAMGAELYTLSVALLLNSVLSAYYYLRVLVFMYMREPAPGAPIARPMRSGYVNAALVVSAVLVMVLGIFPTTSLGIAVRAVLASNP</sequence>